<feature type="region of interest" description="Disordered" evidence="8">
    <location>
        <begin position="573"/>
        <end position="610"/>
    </location>
</feature>
<dbReference type="OrthoDB" id="30336at2759"/>
<feature type="compositionally biased region" description="Low complexity" evidence="8">
    <location>
        <begin position="3208"/>
        <end position="3230"/>
    </location>
</feature>
<dbReference type="InterPro" id="IPR036322">
    <property type="entry name" value="WD40_repeat_dom_sf"/>
</dbReference>
<comment type="similarity">
    <text evidence="1 7">Belongs to the UBR4 family.</text>
</comment>
<feature type="region of interest" description="Disordered" evidence="8">
    <location>
        <begin position="2317"/>
        <end position="2355"/>
    </location>
</feature>
<feature type="compositionally biased region" description="Low complexity" evidence="8">
    <location>
        <begin position="2721"/>
        <end position="2743"/>
    </location>
</feature>
<keyword evidence="5" id="KW-0112">Calmodulin-binding</keyword>
<evidence type="ECO:0000256" key="8">
    <source>
        <dbReference type="SAM" id="MobiDB-lite"/>
    </source>
</evidence>
<evidence type="ECO:0000256" key="7">
    <source>
        <dbReference type="PROSITE-ProRule" id="PRU01388"/>
    </source>
</evidence>
<feature type="domain" description="UBR-type" evidence="10">
    <location>
        <begin position="1544"/>
        <end position="1617"/>
    </location>
</feature>
<keyword evidence="3 7" id="KW-0863">Zinc-finger</keyword>
<dbReference type="GO" id="GO:0006511">
    <property type="term" value="P:ubiquitin-dependent protein catabolic process"/>
    <property type="evidence" value="ECO:0007669"/>
    <property type="project" value="TreeGrafter"/>
</dbReference>
<dbReference type="PANTHER" id="PTHR21725">
    <property type="entry name" value="E3 UBIQUITIN-PROTEIN LIGASE UBR4"/>
    <property type="match status" value="1"/>
</dbReference>
<feature type="compositionally biased region" description="Pro residues" evidence="8">
    <location>
        <begin position="579"/>
        <end position="590"/>
    </location>
</feature>
<feature type="region of interest" description="UBR4 E3 catalytic module" evidence="7">
    <location>
        <begin position="4540"/>
        <end position="5010"/>
    </location>
</feature>
<evidence type="ECO:0000256" key="1">
    <source>
        <dbReference type="ARBA" id="ARBA00009970"/>
    </source>
</evidence>
<dbReference type="GO" id="GO:0005516">
    <property type="term" value="F:calmodulin binding"/>
    <property type="evidence" value="ECO:0007669"/>
    <property type="project" value="UniProtKB-KW"/>
</dbReference>
<evidence type="ECO:0000256" key="3">
    <source>
        <dbReference type="ARBA" id="ARBA00022771"/>
    </source>
</evidence>
<accession>A0A8J5ZTC9</accession>
<gene>
    <name evidence="11" type="ORF">J0S82_005021</name>
</gene>
<dbReference type="InterPro" id="IPR016024">
    <property type="entry name" value="ARM-type_fold"/>
</dbReference>
<dbReference type="Pfam" id="PF02207">
    <property type="entry name" value="zf-UBR"/>
    <property type="match status" value="1"/>
</dbReference>
<feature type="region of interest" description="Disordered" evidence="8">
    <location>
        <begin position="136"/>
        <end position="161"/>
    </location>
</feature>
<feature type="compositionally biased region" description="Low complexity" evidence="8">
    <location>
        <begin position="2786"/>
        <end position="2796"/>
    </location>
</feature>
<dbReference type="Pfam" id="PF13764">
    <property type="entry name" value="E3_UbLigase_R4"/>
    <property type="match status" value="1"/>
</dbReference>
<feature type="compositionally biased region" description="Polar residues" evidence="8">
    <location>
        <begin position="2330"/>
        <end position="2355"/>
    </location>
</feature>
<dbReference type="PANTHER" id="PTHR21725:SF1">
    <property type="entry name" value="E3 UBIQUITIN-PROTEIN LIGASE UBR4"/>
    <property type="match status" value="1"/>
</dbReference>
<dbReference type="InterPro" id="IPR025704">
    <property type="entry name" value="E3_Ub_ligase_UBR4_C"/>
</dbReference>
<feature type="region of interest" description="Disordered" evidence="8">
    <location>
        <begin position="3208"/>
        <end position="3250"/>
    </location>
</feature>
<keyword evidence="2" id="KW-0479">Metal-binding</keyword>
<keyword evidence="4" id="KW-0862">Zinc</keyword>
<dbReference type="SUPFAM" id="SSF48371">
    <property type="entry name" value="ARM repeat"/>
    <property type="match status" value="2"/>
</dbReference>
<sequence length="5230" mass="577065">MLCLLASTWRELLVFVISNSDYTVPRNQLQSVAAACKVLIEFSLLRLENPDEACAVSQKHLILLIKGLCTGCSRLDRTEIITFTAMMKSAKLPQTVKTLSDVEDQKELASPVSPELRQKEVQMNFLNQLTSVFNPRTVASPPVGPQTPAEGENDEQSSTDQASAVRTKNVFIAQNVASLQELGGSEKLLRVCLNLPYFLRYINRFQDAVLANSFFIMPATVADATAVRNGFHSLVIDVTMALDTLSLPVLEPLNPSRLQDVTVLSLSCLYAGVSVATCMAILHVGSAQQVRTGSTSSKEEDYESDAATIVQKCVSQASGDTGALSVQCGSMASSAAAWRGAGTWRFLHTPSPRLEIYDMIGQAISNSRRAGGEHYQNFQLLGAWCLLNSLFLILNLSPTALADKGKEKDPLAALRVRDILSRTREGVGSPKLGPGKGHQGFGVLSVILANHAVKLLTSLFQDLQVEALHKGWETDGPPAVLSIMAQSTSIQRIQRLIDSVPLTNLLLTLLSTSYRKACVLQRQRKGSMSSDASASTDSNTYYEDDFSSTEEDSSQDDDSEPILGQWFEETISPSKEKVAPPPPPPPPPLESSPRVKSPSKHAPGEKGNILASRKDPELFLGLASNILNFITSSMLNSRNNFIRNYLSVSLSEHHMATLASIIKEVDKDGLKGSSDEEFAAALYHFNHSLVTSDLQSPNLQNTLLQQLGVAPFSEGPWPLYIHPQSLSVLSRLLLIWQHKAGVQGDPDVPECLKVWDRFLSTMKQSALQGVVPSETEDLNVEHLQLLLLIFHNFTEKGRRAILTLFVQIIQELSANMDTQMRSVPLILARLLLIFDYLLHQYSKAPVYLFEQLVKYDELYTALTSLLAAGSQLDAVRRKESKNITALEACALQYYFLMLWRILGILPPSKTYMNQLAMNSPEMSECDILHTLRWSSRLRISSCVSWIKDHLIKQGMKAEHAASLLELASTKCSSVKYDVEIVEEYFARQISSFCSIDCTTILQLHEIPSLQSIYTLDAAISKVQVSLDEHFSKMAAETDPHKSSEITKNLLPATLQLIDTYASAYLLRNFNEEGATEKPSQEKLQGFAAVLAIGSSRCKANTLGPTLVQNLPSSVQAVCDSWNNISTNEFPNIGSWRNAFANDTIPSESYISAVQAAHLGTLCGQSLSLAASLKHTLLSLVRLTGDLIVWSDEMNPPQVIRTLLPLLLESSTESVAEISSNSLERILGPAESDEFLARVYEKLITGCYNILANHADPNSGLDESILEECLQYLEKQLESSQARKAMEEFFSDSGELVQIMMATANENLSAKFCNRVLKFFTKLFQLTEKSPNPSLLHLCGSLAQLACVEPVRLQAWLTRMTTSPPKDSDQLDMIQENRQLLQSLTTYIVRENSQVGEGVCAVLLGTLIPMATEMLANGDGTGFPELMVVMATLASAGQGAGHLQLHNAAVDWLSRCKKYLSQKNVVEKLNANVMHGKHVIVLECTCHIMSYLADVTNALSQSNGQGPSHLSVDGEERAIEVDSDWVEELAVEEEDSQAEDSDEDSLCNKLCTFTITQKEFMNQHWYHCHTCKMVDGVGVCTVCAKVCHKDHEISYAKYGSFFCDCGAKEDGSCLALVKRTPSSGMSSTMKESAFQSEPRVSESLVRHTSTSPADKAKVTISDGKVADEEKPKKSSLCRTVEGCREELQNQANFSFAPLVLDMLNFLMDAIQTNFQQASAVGSSSRAQQALRELHTVEKVVEMTDQLMVPTLGSQEGAFENVRMNYSGDQGQTIRQLISAHVLRRVAMCVLSSPHGRRQHLAVSHEKGKITVLQLSALLKQADSSKRKLTLTRLASAPVPFTVLSLTGNPCKEDYLAVCGLKDCHVLTFSSSGSVSDHLVLHPQLATGNFIMKAVWLPGSQTELAIVTADFVKIYDLSIDALSPTFYFLLPSSKIRDVTFLFNEEGKNIIVIMSSAGYIYTQLMEEASSAQQGPFYVTNVLEINHEDLKDSNSQVAGGGVSVYYSHVLQMLFFSYSQGKSFAATISRTTVEVLQLFSINIKSSNGGSKTSPALCQWSEVMNHPGLVCCVQQTTGVPLVVMVKPDTFLIQEIKTLPAKAKIQDMVAIRHTACNEQQRTTMILLCEDGSLRIYMANVENTSYWLQPSLQPSSVISIMKPVRKRKTATITTRTSSQVTFPIDFFEHNQQLTDVEFGGNDLLQVYNAQQIKHRLNSTGMYVANTKPGGFTIEITNNNSTMVMTGMRIQIGTQAIERAPSYIEIFGRTMQLNLSRSRWFDFPFTREEALQADKKLNLFIGASVDPAGVTMIDAVKIYGKTKEQFGWPDEPPEEFPSASVSNICPSNLNQSNGTGDSDSAAPTTTSGTVLESIALGFFVLGSCCFAMMDEVTHDEKNKNAAQELATLLLSLPAPASVQQQSKSLLASLHTSRSAYHSHKDQALLSKAVQCLNTSSKEGKDLDPEVFQRLVITARSIAIMRPNNLVHFTESKLPQMETEGVDEGREPQKQLEGDCCSFITQLVNHFWKLHASKPKNAFLAPACLPGLTHIEATVNALVDIIHGYCTCELDCINTASKIYMQMLLCPDPAVSFSCKQALIRVLRPRNKRRHVTLPSSPRSNTPMGDKDDDDDDDADEKMQSSGIPNGGHIRQESQEQSEVDHGDFEMVSESMVLETAENVNNGNPSPLEALLAGAEGFPPMLDIPPDADDETMVELAIALSLQQDQQGSSSSALGLQSLGLSGQAPSSSSLDAGTLSDTTASAPASDDEGSTAATDGSTLRTSPADHGGSVGSESGGSAVDSVAGEHSGNVTWGPGEVLSSLGVVSGRSSAYGDATAEGHPAGPGSVSSSTGAISTTTGHQEGDGSEGEGEGEGEADVHTSNRLHMVRLMLLERLLQTLPQLRNVGGVRAIPYMQVILMLTTDLDGEDEKDKGALDNLLSQLIAELGMDKKSSSLISSATAAALLSSGAVDYCLHVLKSLLEYWKSQQNDEEPVATSQLLKPHTTSSPPDMSPFFLRQYVKGHAADVFEAYTQLLTEMVLRLPYQIKKIADTNSRIPPPVFDHSWFYFLSEYLMIQQTPFVRRQVRKLLLFICGSKEKYRQLRDLHTLDSHVRGIKKLLEEQGIFLRASVVTASSGSALQYDTLISLMEHLKACAEIAAQRTINWQKFCIKDDSVLYFLLQVSFLVDEGVSPVLLQLLSCALCGSKVLAALAASAGSSSASSTSAPVATSSGQAATQSKSSTKKSKKEEKEKEKEGESSGSQEDQLCAALVNQLNRFADKETLVQFLRCFLLESNSSSVRWQAHCLTLHIYRNSSKSQQELLLDLMWSIWPELPAYGRKAAQFVDLLGYFSLKTPQTEKKLKEYSQKAVEILRAQNHILTNHPNSNIYNTLSGLVEFDGYYLESDPCLVCNNPEVPFCYIKLSSIKVDTRYTTTQQVVKLIGSHTISKVTVKIGDLKRTKMVRTINLYYNNRTVQAIVELKNKPARWHKAKKVQLTPGQTEVKIDLPLPIVASNLMIEFADFYENYQASTETLQCPRCSASVPANPGVCGNCGENVYQCHKCRSINYDEKDPFLCNACGFCKYARFDFMLYAKPCCAVDPIENEEDRKKAVSNINTLLDKADRVYHQLMGHRPQLENLLCKVNEAAPEKPQDDSGTTGGISSTSASVNRYILQLAQEYCGDCKNSFDELSKIIQKVFASRKELLEYDLQQREAATKSSRTSVQPTFTASQYRALSVLGCGHTSSTKCYGCASAVTEHCITLLRALATNPALRHILVSQGLIRELFDYNLRRGSAAMREESSLFLLAFQASGLQYEMLLLTDSISKEDSCWELRLRCALSLFLMAVNIKTPVVVENITLMCLRILQKLIKPPAPTSKKNKDVPVEALTTVKPYCNEIHAQAQLWLKRDPKASYEAWKKCLPIRGLDGNGKSPSKSELRHLYLTEKYVWRWKQFLSRRGKRTSPLDLKLGHNNWLRQVLFTPATQAARQAACTIVEALATIPSRKQQVLDLLTSYLDELSLAGECAAEYLALYQKLISSAHWKVYLAARGVLPYVGNLITKEIARLLALEEATLSTDLQQGYALKSLTGLLSSFVEVESIKRHFKSRLVGTVLNGYLCLRKLVVQRTKLIDETQDMLLEMLEDMTTGTESETKAFMAVCIETAKRYNLDDYRTPVFIFERLCSIIYPEENEVTEFFVTLEKDPQQEDFLQGRMPGNPYSSNEPGIGPLMRDIKNKICQDCDLLLVNNKIISLDLPVAEVYKKVWCTTNEGEPMRIVYRMRGLLGDATEEFIESLDSTTDEEEDEEEVYKMAGVMAQCGGLECMLNRLAGIRDFKQGRHLLTVLLKLFSYCVKVKVNRQQLVKLEMNTLNVMLGTLNLALVAEQESKDSGGAAVAEQVLSIMEIILDESNAEPLNEDKGNLLLTGDKDQLVMLLDQINSTFVRSNPSVLQGLLRIIPYLSFGEVEKMQILVERFKPYCSFDKYDEDHSGDDKVFLDCFCKIAAGIKNNSNGHQLKDLILQKGITQSALDYMKKHIPSAKNLDADIWKKFLSRPALPFILRLLRGLAIQHPATQVLIGTDSITNLHKLEQVSSDEGIGTLAENLLEALREHPEVNKKIDAARRETRAEKKRMAMAMRQKALGTLGMTTNEKGQVVTKTALLKQMEELIEEPGLTCCICREGYKFQPTKVLGIYTFTKRVALEEMENKPRKQQGYSTVSHFNIVHYDCHLAAVRLARGREEWESAALQNANTKCNGLLPVWGPHVPESAFATCLARHNTYLQECTGQREPTYQLNIHDIKLLFLRFAMEQSFSADTGGGGRESNIHLIPYIVHTVLYVLNTTRATSREEKNLQGFLEQPKEKWVESAFEVDGPHYFTVLALHILPPEKWRTIRVEILRRLLVTSQARAVAPGGATRLTDKAVRDCSAYRSSLLFWALVDLIYNMFKKVPASNTEGGWSCSLAEYIRHNDMPICEAADRALKTFQEEFMPVETFSEFLDVAGQCQVSSQRLAAKPMSALEGLPQQQSSPRVSLLAAIRRSGGMCGQQAVPRVQEDGHGWRALPAPGVVLLVRAFPTAGTPSLCRWAAVVKWAWHRLTEPEYLCAPERRQALLGAMIAGLRSLPPGSTPLVLSSEASVSVPDEGSEAPGGAPRLKWALGLGNPMKSDRAPLKRPALHGPHPPPVGALAMWPAKPSALLVLGGSRGSSLVVPLGSVRMRGPGTGAAPSDDDVLAMEPWPWPCRLSQPL</sequence>
<feature type="region of interest" description="Disordered" evidence="8">
    <location>
        <begin position="521"/>
        <end position="560"/>
    </location>
</feature>
<comment type="caution">
    <text evidence="11">The sequence shown here is derived from an EMBL/GenBank/DDBJ whole genome shotgun (WGS) entry which is preliminary data.</text>
</comment>
<feature type="compositionally biased region" description="Acidic residues" evidence="8">
    <location>
        <begin position="2854"/>
        <end position="2865"/>
    </location>
</feature>
<organism evidence="11 12">
    <name type="scientific">Galemys pyrenaicus</name>
    <name type="common">Iberian desman</name>
    <name type="synonym">Pyrenean desman</name>
    <dbReference type="NCBI Taxonomy" id="202257"/>
    <lineage>
        <taxon>Eukaryota</taxon>
        <taxon>Metazoa</taxon>
        <taxon>Chordata</taxon>
        <taxon>Craniata</taxon>
        <taxon>Vertebrata</taxon>
        <taxon>Euteleostomi</taxon>
        <taxon>Mammalia</taxon>
        <taxon>Eutheria</taxon>
        <taxon>Laurasiatheria</taxon>
        <taxon>Eulipotyphla</taxon>
        <taxon>Talpidae</taxon>
        <taxon>Galemys</taxon>
    </lineage>
</organism>
<evidence type="ECO:0000313" key="11">
    <source>
        <dbReference type="EMBL" id="KAG8506625.1"/>
    </source>
</evidence>
<protein>
    <submittedName>
        <fullName evidence="11">E3 ubiquitin-protein ligase UBR4</fullName>
    </submittedName>
</protein>
<dbReference type="Pfam" id="PF24079">
    <property type="entry name" value="UBR4"/>
    <property type="match status" value="1"/>
</dbReference>
<feature type="compositionally biased region" description="Polar residues" evidence="8">
    <location>
        <begin position="2762"/>
        <end position="2772"/>
    </location>
</feature>
<feature type="compositionally biased region" description="Low complexity" evidence="8">
    <location>
        <begin position="527"/>
        <end position="538"/>
    </location>
</feature>
<feature type="chain" id="PRO_5035190382" evidence="9">
    <location>
        <begin position="19"/>
        <end position="5230"/>
    </location>
</feature>
<dbReference type="SUPFAM" id="SSF50978">
    <property type="entry name" value="WD40 repeat-like"/>
    <property type="match status" value="1"/>
</dbReference>
<evidence type="ECO:0000256" key="9">
    <source>
        <dbReference type="SAM" id="SignalP"/>
    </source>
</evidence>
<dbReference type="InterPro" id="IPR003126">
    <property type="entry name" value="Znf_UBR"/>
</dbReference>
<dbReference type="PROSITE" id="PS52043">
    <property type="entry name" value="UBR4_E3"/>
    <property type="match status" value="1"/>
</dbReference>
<keyword evidence="12" id="KW-1185">Reference proteome</keyword>
<name>A0A8J5ZTC9_GALPY</name>
<evidence type="ECO:0000256" key="6">
    <source>
        <dbReference type="PROSITE-ProRule" id="PRU00508"/>
    </source>
</evidence>
<dbReference type="GO" id="GO:0008270">
    <property type="term" value="F:zinc ion binding"/>
    <property type="evidence" value="ECO:0007669"/>
    <property type="project" value="UniProtKB-KW"/>
</dbReference>
<feature type="compositionally biased region" description="Acidic residues" evidence="8">
    <location>
        <begin position="2617"/>
        <end position="2626"/>
    </location>
</feature>
<reference evidence="11" key="1">
    <citation type="journal article" date="2021" name="Evol. Appl.">
        <title>The genome of the Pyrenean desman and the effects of bottlenecks and inbreeding on the genomic landscape of an endangered species.</title>
        <authorList>
            <person name="Escoda L."/>
            <person name="Castresana J."/>
        </authorList>
    </citation>
    <scope>NUCLEOTIDE SEQUENCE</scope>
    <source>
        <strain evidence="11">IBE-C5619</strain>
    </source>
</reference>
<evidence type="ECO:0000313" key="12">
    <source>
        <dbReference type="Proteomes" id="UP000700334"/>
    </source>
</evidence>
<dbReference type="GO" id="GO:0005654">
    <property type="term" value="C:nucleoplasm"/>
    <property type="evidence" value="ECO:0007669"/>
    <property type="project" value="TreeGrafter"/>
</dbReference>
<dbReference type="GO" id="GO:0016020">
    <property type="term" value="C:membrane"/>
    <property type="evidence" value="ECO:0007669"/>
    <property type="project" value="TreeGrafter"/>
</dbReference>
<proteinExistence type="inferred from homology"/>
<dbReference type="GO" id="GO:0005813">
    <property type="term" value="C:centrosome"/>
    <property type="evidence" value="ECO:0007669"/>
    <property type="project" value="TreeGrafter"/>
</dbReference>
<dbReference type="GO" id="GO:0004842">
    <property type="term" value="F:ubiquitin-protein transferase activity"/>
    <property type="evidence" value="ECO:0007669"/>
    <property type="project" value="TreeGrafter"/>
</dbReference>
<feature type="region of interest" description="Disordered" evidence="8">
    <location>
        <begin position="2599"/>
        <end position="2652"/>
    </location>
</feature>
<dbReference type="GO" id="GO:0005829">
    <property type="term" value="C:cytosol"/>
    <property type="evidence" value="ECO:0007669"/>
    <property type="project" value="TreeGrafter"/>
</dbReference>
<dbReference type="InterPro" id="IPR045189">
    <property type="entry name" value="UBR4-like"/>
</dbReference>
<feature type="compositionally biased region" description="Polar residues" evidence="8">
    <location>
        <begin position="1625"/>
        <end position="1634"/>
    </location>
</feature>
<feature type="compositionally biased region" description="Low complexity" evidence="8">
    <location>
        <begin position="2835"/>
        <end position="2849"/>
    </location>
</feature>
<dbReference type="InterPro" id="IPR047509">
    <property type="entry name" value="UBR4-like_UBR-box"/>
</dbReference>
<dbReference type="Pfam" id="PF19423">
    <property type="entry name" value="E3_UBR4_N"/>
    <property type="match status" value="3"/>
</dbReference>
<feature type="compositionally biased region" description="Acidic residues" evidence="8">
    <location>
        <begin position="542"/>
        <end position="560"/>
    </location>
</feature>
<feature type="region of interest" description="Disordered" evidence="8">
    <location>
        <begin position="1625"/>
        <end position="1666"/>
    </location>
</feature>
<evidence type="ECO:0000256" key="4">
    <source>
        <dbReference type="ARBA" id="ARBA00022833"/>
    </source>
</evidence>
<dbReference type="EMBL" id="JAGFMF010012145">
    <property type="protein sequence ID" value="KAG8506625.1"/>
    <property type="molecule type" value="Genomic_DNA"/>
</dbReference>
<dbReference type="PROSITE" id="PS51157">
    <property type="entry name" value="ZF_UBR"/>
    <property type="match status" value="1"/>
</dbReference>
<dbReference type="InterPro" id="IPR045841">
    <property type="entry name" value="E3_UBR4_N"/>
</dbReference>
<keyword evidence="9" id="KW-0732">Signal</keyword>
<evidence type="ECO:0000259" key="10">
    <source>
        <dbReference type="PROSITE" id="PS51157"/>
    </source>
</evidence>
<dbReference type="SMART" id="SM00396">
    <property type="entry name" value="ZnF_UBR1"/>
    <property type="match status" value="1"/>
</dbReference>
<feature type="signal peptide" evidence="9">
    <location>
        <begin position="1"/>
        <end position="18"/>
    </location>
</feature>
<dbReference type="CDD" id="cd19680">
    <property type="entry name" value="UBR-box_UBR4"/>
    <property type="match status" value="1"/>
</dbReference>
<feature type="zinc finger region" description="UBR-type" evidence="6">
    <location>
        <begin position="1544"/>
        <end position="1617"/>
    </location>
</feature>
<dbReference type="Proteomes" id="UP000700334">
    <property type="component" value="Unassembled WGS sequence"/>
</dbReference>
<evidence type="ECO:0000256" key="5">
    <source>
        <dbReference type="ARBA" id="ARBA00022860"/>
    </source>
</evidence>
<dbReference type="InterPro" id="IPR056530">
    <property type="entry name" value="UBR4-like_dom"/>
</dbReference>
<feature type="compositionally biased region" description="Polar residues" evidence="8">
    <location>
        <begin position="2604"/>
        <end position="2613"/>
    </location>
</feature>
<feature type="region of interest" description="Disordered" evidence="8">
    <location>
        <begin position="2822"/>
        <end position="2866"/>
    </location>
</feature>
<feature type="region of interest" description="Disordered" evidence="8">
    <location>
        <begin position="2721"/>
        <end position="2806"/>
    </location>
</feature>
<feature type="compositionally biased region" description="Basic and acidic residues" evidence="8">
    <location>
        <begin position="2640"/>
        <end position="2652"/>
    </location>
</feature>
<feature type="compositionally biased region" description="Basic and acidic residues" evidence="8">
    <location>
        <begin position="3236"/>
        <end position="3247"/>
    </location>
</feature>
<evidence type="ECO:0000256" key="2">
    <source>
        <dbReference type="ARBA" id="ARBA00022723"/>
    </source>
</evidence>